<name>A0A5B8FT46_9RHOB</name>
<dbReference type="AlphaFoldDB" id="A0A5B8FT46"/>
<evidence type="ECO:0000313" key="1">
    <source>
        <dbReference type="EMBL" id="QDL91555.1"/>
    </source>
</evidence>
<reference evidence="1 2" key="1">
    <citation type="submission" date="2019-06" db="EMBL/GenBank/DDBJ databases">
        <title>Genome sequence of Rhodobacteraceae bacterium D4M1.</title>
        <authorList>
            <person name="Cao J."/>
        </authorList>
    </citation>
    <scope>NUCLEOTIDE SEQUENCE [LARGE SCALE GENOMIC DNA]</scope>
    <source>
        <strain evidence="1 2">D4M1</strain>
    </source>
</reference>
<dbReference type="GO" id="GO:0000271">
    <property type="term" value="P:polysaccharide biosynthetic process"/>
    <property type="evidence" value="ECO:0007669"/>
    <property type="project" value="InterPro"/>
</dbReference>
<accession>A0A5B8FT46</accession>
<protein>
    <submittedName>
        <fullName evidence="1">Capsular biosynthesis protein</fullName>
    </submittedName>
</protein>
<evidence type="ECO:0000313" key="2">
    <source>
        <dbReference type="Proteomes" id="UP000305888"/>
    </source>
</evidence>
<proteinExistence type="predicted"/>
<dbReference type="Pfam" id="PF05159">
    <property type="entry name" value="Capsule_synth"/>
    <property type="match status" value="1"/>
</dbReference>
<dbReference type="OrthoDB" id="9794206at2"/>
<dbReference type="InterPro" id="IPR007833">
    <property type="entry name" value="Capsule_polysaccharide_synth"/>
</dbReference>
<gene>
    <name evidence="1" type="ORF">FDP22_07015</name>
</gene>
<dbReference type="Proteomes" id="UP000305888">
    <property type="component" value="Chromosome"/>
</dbReference>
<organism evidence="1 2">
    <name type="scientific">Paroceanicella profunda</name>
    <dbReference type="NCBI Taxonomy" id="2579971"/>
    <lineage>
        <taxon>Bacteria</taxon>
        <taxon>Pseudomonadati</taxon>
        <taxon>Pseudomonadota</taxon>
        <taxon>Alphaproteobacteria</taxon>
        <taxon>Rhodobacterales</taxon>
        <taxon>Paracoccaceae</taxon>
        <taxon>Paroceanicella</taxon>
    </lineage>
</organism>
<dbReference type="CDD" id="cd16441">
    <property type="entry name" value="beta_Kdo_transferase_KpsS"/>
    <property type="match status" value="1"/>
</dbReference>
<keyword evidence="2" id="KW-1185">Reference proteome</keyword>
<dbReference type="GO" id="GO:0015774">
    <property type="term" value="P:polysaccharide transport"/>
    <property type="evidence" value="ECO:0007669"/>
    <property type="project" value="InterPro"/>
</dbReference>
<dbReference type="EMBL" id="CP040818">
    <property type="protein sequence ID" value="QDL91555.1"/>
    <property type="molecule type" value="Genomic_DNA"/>
</dbReference>
<sequence length="452" mass="50562">MWLLRWFPRWLLMRCPLPGALPGLVLTAYLPLSIHCGGQVEALLPSGPMPPSRRFLFLQGPPGLFWVRLGDALRARGHGVRRINLNTADWLSWPRRGADNYRGGFDGWEAWLGAYLAREGITDILYYADRLPYHVAALAQAKARGIRVHAIEFGYLRPDWLTMEPEAMGRHSTIPSDPAEIRRLAAGHPDPDMTARYTHGFWAESMREVSYNLAMVFGRPLYPFYRSDKYYWPVAEYLAWLTQLVTGMVTGPRHEARVDRALSGAYPFYLVALQLQMDYQIRASTDYGHIEEMLDEVAASFAAHAPADSRLVIKTHPLDCGLEFWPRRVARVARRHGIAGRVELVDSMRLAPLIQASRGVILANSTVGLHAIGVEKSVIALGDAVFNMAGLTHQGGIDTFWTAPEPVDPTLARDLRRALAAHWQVRGSFYNPEGVKVAIAGICARLEALPPL</sequence>
<dbReference type="KEGG" id="ppru:FDP22_07015"/>